<keyword evidence="3" id="KW-1185">Reference proteome</keyword>
<dbReference type="EMBL" id="CAUYUJ010017115">
    <property type="protein sequence ID" value="CAK0871912.1"/>
    <property type="molecule type" value="Genomic_DNA"/>
</dbReference>
<protein>
    <submittedName>
        <fullName evidence="2">Uncharacterized protein</fullName>
    </submittedName>
</protein>
<dbReference type="Proteomes" id="UP001189429">
    <property type="component" value="Unassembled WGS sequence"/>
</dbReference>
<reference evidence="2" key="1">
    <citation type="submission" date="2023-10" db="EMBL/GenBank/DDBJ databases">
        <authorList>
            <person name="Chen Y."/>
            <person name="Shah S."/>
            <person name="Dougan E. K."/>
            <person name="Thang M."/>
            <person name="Chan C."/>
        </authorList>
    </citation>
    <scope>NUCLEOTIDE SEQUENCE [LARGE SCALE GENOMIC DNA]</scope>
</reference>
<feature type="region of interest" description="Disordered" evidence="1">
    <location>
        <begin position="51"/>
        <end position="93"/>
    </location>
</feature>
<name>A0ABN9VFH5_9DINO</name>
<evidence type="ECO:0000313" key="3">
    <source>
        <dbReference type="Proteomes" id="UP001189429"/>
    </source>
</evidence>
<accession>A0ABN9VFH5</accession>
<evidence type="ECO:0000256" key="1">
    <source>
        <dbReference type="SAM" id="MobiDB-lite"/>
    </source>
</evidence>
<gene>
    <name evidence="2" type="ORF">PCOR1329_LOCUS57571</name>
</gene>
<sequence>MDQARDRHGLKQKARCVENAWSSNKPQRLIAASDEIKELQREIAELEAKLAAKGSEQSDIRSATISAPPEAAKAPLAPGAAPSPAAPGRPPAFSKALHGVRGCCYDLD</sequence>
<feature type="compositionally biased region" description="Low complexity" evidence="1">
    <location>
        <begin position="67"/>
        <end position="83"/>
    </location>
</feature>
<organism evidence="2 3">
    <name type="scientific">Prorocentrum cordatum</name>
    <dbReference type="NCBI Taxonomy" id="2364126"/>
    <lineage>
        <taxon>Eukaryota</taxon>
        <taxon>Sar</taxon>
        <taxon>Alveolata</taxon>
        <taxon>Dinophyceae</taxon>
        <taxon>Prorocentrales</taxon>
        <taxon>Prorocentraceae</taxon>
        <taxon>Prorocentrum</taxon>
    </lineage>
</organism>
<proteinExistence type="predicted"/>
<evidence type="ECO:0000313" key="2">
    <source>
        <dbReference type="EMBL" id="CAK0871912.1"/>
    </source>
</evidence>
<comment type="caution">
    <text evidence="2">The sequence shown here is derived from an EMBL/GenBank/DDBJ whole genome shotgun (WGS) entry which is preliminary data.</text>
</comment>
<feature type="compositionally biased region" description="Polar residues" evidence="1">
    <location>
        <begin position="55"/>
        <end position="65"/>
    </location>
</feature>